<sequence>MSSSSVNAFGNTMFRELYYIQHHKGNIAFSGMVIYHLMAVIDMSISGKTKEQLSAFLREDFDVSSECKEPYKQIDLISNLQSFREEVESCSKLKSIMFHSIGINERFMVISNHLVDLNCRFQNFSFPGETLKLVNKWIKSNTYATPKSPFDIHFESENSLHFINTFSFPTLRSSLFDGVRTNTDYFRREEGVLVEVTMMYTFGQFPIFYDPEEHVSYLFIPITNKNLHVAFILPTEDCCLRDFVMRMKPNHLSTAYALASVRNMHVFIPKFKISSSLHLKKAFLNNSVIDLFTNGVANITGITNMEGFIQSIVQIAEVEMDENIFSWLSPKYTEEIADTKKFNAIRPFMFYVLDKDTGLIILSSIINDPNTQFYE</sequence>
<protein>
    <submittedName>
        <fullName evidence="4">Serpin I2</fullName>
    </submittedName>
</protein>
<comment type="similarity">
    <text evidence="1 2">Belongs to the serpin family.</text>
</comment>
<dbReference type="Proteomes" id="UP000031668">
    <property type="component" value="Unassembled WGS sequence"/>
</dbReference>
<dbReference type="Gene3D" id="2.30.39.10">
    <property type="entry name" value="Alpha-1-antitrypsin, domain 1"/>
    <property type="match status" value="1"/>
</dbReference>
<dbReference type="SUPFAM" id="SSF56574">
    <property type="entry name" value="Serpins"/>
    <property type="match status" value="1"/>
</dbReference>
<dbReference type="EMBL" id="JWZT01001309">
    <property type="protein sequence ID" value="KII72296.1"/>
    <property type="molecule type" value="Genomic_DNA"/>
</dbReference>
<dbReference type="AlphaFoldDB" id="A0A0C2MY86"/>
<dbReference type="PANTHER" id="PTHR11461">
    <property type="entry name" value="SERINE PROTEASE INHIBITOR, SERPIN"/>
    <property type="match status" value="1"/>
</dbReference>
<organism evidence="4 5">
    <name type="scientific">Thelohanellus kitauei</name>
    <name type="common">Myxosporean</name>
    <dbReference type="NCBI Taxonomy" id="669202"/>
    <lineage>
        <taxon>Eukaryota</taxon>
        <taxon>Metazoa</taxon>
        <taxon>Cnidaria</taxon>
        <taxon>Myxozoa</taxon>
        <taxon>Myxosporea</taxon>
        <taxon>Bivalvulida</taxon>
        <taxon>Platysporina</taxon>
        <taxon>Myxobolidae</taxon>
        <taxon>Thelohanellus</taxon>
    </lineage>
</organism>
<dbReference type="SMART" id="SM00093">
    <property type="entry name" value="SERPIN"/>
    <property type="match status" value="1"/>
</dbReference>
<accession>A0A0C2MY86</accession>
<feature type="domain" description="Serpin" evidence="3">
    <location>
        <begin position="11"/>
        <end position="369"/>
    </location>
</feature>
<dbReference type="OrthoDB" id="9440847at2759"/>
<dbReference type="InterPro" id="IPR042185">
    <property type="entry name" value="Serpin_sf_2"/>
</dbReference>
<dbReference type="Pfam" id="PF00079">
    <property type="entry name" value="Serpin"/>
    <property type="match status" value="1"/>
</dbReference>
<dbReference type="Gene3D" id="3.30.497.10">
    <property type="entry name" value="Antithrombin, subunit I, domain 2"/>
    <property type="match status" value="1"/>
</dbReference>
<dbReference type="InterPro" id="IPR042178">
    <property type="entry name" value="Serpin_sf_1"/>
</dbReference>
<gene>
    <name evidence="4" type="ORF">RF11_14187</name>
</gene>
<evidence type="ECO:0000256" key="2">
    <source>
        <dbReference type="RuleBase" id="RU000411"/>
    </source>
</evidence>
<reference evidence="4 5" key="1">
    <citation type="journal article" date="2014" name="Genome Biol. Evol.">
        <title>The genome of the myxosporean Thelohanellus kitauei shows adaptations to nutrient acquisition within its fish host.</title>
        <authorList>
            <person name="Yang Y."/>
            <person name="Xiong J."/>
            <person name="Zhou Z."/>
            <person name="Huo F."/>
            <person name="Miao W."/>
            <person name="Ran C."/>
            <person name="Liu Y."/>
            <person name="Zhang J."/>
            <person name="Feng J."/>
            <person name="Wang M."/>
            <person name="Wang M."/>
            <person name="Wang L."/>
            <person name="Yao B."/>
        </authorList>
    </citation>
    <scope>NUCLEOTIDE SEQUENCE [LARGE SCALE GENOMIC DNA]</scope>
    <source>
        <strain evidence="4">Wuqing</strain>
    </source>
</reference>
<dbReference type="InterPro" id="IPR023796">
    <property type="entry name" value="Serpin_dom"/>
</dbReference>
<keyword evidence="5" id="KW-1185">Reference proteome</keyword>
<evidence type="ECO:0000259" key="3">
    <source>
        <dbReference type="SMART" id="SM00093"/>
    </source>
</evidence>
<proteinExistence type="inferred from homology"/>
<dbReference type="GO" id="GO:0005615">
    <property type="term" value="C:extracellular space"/>
    <property type="evidence" value="ECO:0007669"/>
    <property type="project" value="InterPro"/>
</dbReference>
<dbReference type="InterPro" id="IPR036186">
    <property type="entry name" value="Serpin_sf"/>
</dbReference>
<name>A0A0C2MY86_THEKT</name>
<comment type="caution">
    <text evidence="4">The sequence shown here is derived from an EMBL/GenBank/DDBJ whole genome shotgun (WGS) entry which is preliminary data.</text>
</comment>
<evidence type="ECO:0000313" key="4">
    <source>
        <dbReference type="EMBL" id="KII72296.1"/>
    </source>
</evidence>
<dbReference type="GO" id="GO:0004867">
    <property type="term" value="F:serine-type endopeptidase inhibitor activity"/>
    <property type="evidence" value="ECO:0007669"/>
    <property type="project" value="InterPro"/>
</dbReference>
<evidence type="ECO:0000313" key="5">
    <source>
        <dbReference type="Proteomes" id="UP000031668"/>
    </source>
</evidence>
<dbReference type="InterPro" id="IPR000215">
    <property type="entry name" value="Serpin_fam"/>
</dbReference>
<dbReference type="OMA" id="DENIFSW"/>
<evidence type="ECO:0000256" key="1">
    <source>
        <dbReference type="ARBA" id="ARBA00009500"/>
    </source>
</evidence>
<dbReference type="PANTHER" id="PTHR11461:SF211">
    <property type="entry name" value="GH10112P-RELATED"/>
    <property type="match status" value="1"/>
</dbReference>